<feature type="compositionally biased region" description="Polar residues" evidence="1">
    <location>
        <begin position="49"/>
        <end position="62"/>
    </location>
</feature>
<name>A0A1F7WNC3_9BACT</name>
<reference evidence="2 3" key="1">
    <citation type="journal article" date="2016" name="Nat. Commun.">
        <title>Thousands of microbial genomes shed light on interconnected biogeochemical processes in an aquifer system.</title>
        <authorList>
            <person name="Anantharaman K."/>
            <person name="Brown C.T."/>
            <person name="Hug L.A."/>
            <person name="Sharon I."/>
            <person name="Castelle C.J."/>
            <person name="Probst A.J."/>
            <person name="Thomas B.C."/>
            <person name="Singh A."/>
            <person name="Wilkins M.J."/>
            <person name="Karaoz U."/>
            <person name="Brodie E.L."/>
            <person name="Williams K.H."/>
            <person name="Hubbard S.S."/>
            <person name="Banfield J.F."/>
        </authorList>
    </citation>
    <scope>NUCLEOTIDE SEQUENCE [LARGE SCALE GENOMIC DNA]</scope>
</reference>
<dbReference type="AlphaFoldDB" id="A0A1F7WNC3"/>
<accession>A0A1F7WNC3</accession>
<evidence type="ECO:0000256" key="1">
    <source>
        <dbReference type="SAM" id="MobiDB-lite"/>
    </source>
</evidence>
<gene>
    <name evidence="2" type="ORF">A2008_04740</name>
</gene>
<evidence type="ECO:0000313" key="2">
    <source>
        <dbReference type="EMBL" id="OGM04343.1"/>
    </source>
</evidence>
<protein>
    <submittedName>
        <fullName evidence="2">Uncharacterized protein</fullName>
    </submittedName>
</protein>
<organism evidence="2 3">
    <name type="scientific">Candidatus Wallbacteria bacterium GWC2_49_35</name>
    <dbReference type="NCBI Taxonomy" id="1817813"/>
    <lineage>
        <taxon>Bacteria</taxon>
        <taxon>Candidatus Walliibacteriota</taxon>
    </lineage>
</organism>
<evidence type="ECO:0000313" key="3">
    <source>
        <dbReference type="Proteomes" id="UP000178735"/>
    </source>
</evidence>
<proteinExistence type="predicted"/>
<sequence>MRKRLIFSASNEQIKAVPQTIGEPAALEISAAVPSSGAECGIETHNHNSKSNITSMNIKRGI</sequence>
<dbReference type="Proteomes" id="UP000178735">
    <property type="component" value="Unassembled WGS sequence"/>
</dbReference>
<comment type="caution">
    <text evidence="2">The sequence shown here is derived from an EMBL/GenBank/DDBJ whole genome shotgun (WGS) entry which is preliminary data.</text>
</comment>
<dbReference type="EMBL" id="MGFH01000146">
    <property type="protein sequence ID" value="OGM04343.1"/>
    <property type="molecule type" value="Genomic_DNA"/>
</dbReference>
<feature type="region of interest" description="Disordered" evidence="1">
    <location>
        <begin position="43"/>
        <end position="62"/>
    </location>
</feature>